<dbReference type="PANTHER" id="PTHR14136">
    <property type="entry name" value="BTB_POZ DOMAIN-CONTAINING PROTEIN KCTD9"/>
    <property type="match status" value="1"/>
</dbReference>
<dbReference type="OrthoDB" id="154708at2"/>
<comment type="caution">
    <text evidence="1">The sequence shown here is derived from an EMBL/GenBank/DDBJ whole genome shotgun (WGS) entry which is preliminary data.</text>
</comment>
<sequence length="283" mass="31611">MAGLTDRAVLNNAAEINFKADCLNCFGLCCVALPYAKSADFAYNKNAGAPCRNLQSNFLCSIHENLRESNFRGCAVYECFGAGQKVSQVTFKGRDWRQNSDLADDMFHVFPIMQQLHEMLMYVTEALSFAENRSLHSSLKEVQSETERITFLGPDELVKINIDEHRAAVNELLLKTSKMVRSEFLPKDGKEQQVRGMEFIGAKLSGRKFRGKSFRGALLIAADLRNADLRVTDMIGADLRDADLSGANLTDSFFMTQAQVNAAIGNKQTLLPKGLEMPEHWKL</sequence>
<dbReference type="InterPro" id="IPR051082">
    <property type="entry name" value="Pentapeptide-BTB/POZ_domain"/>
</dbReference>
<dbReference type="EMBL" id="WBOT01000002">
    <property type="protein sequence ID" value="KAB2333639.1"/>
    <property type="molecule type" value="Genomic_DNA"/>
</dbReference>
<evidence type="ECO:0000313" key="2">
    <source>
        <dbReference type="Proteomes" id="UP000441354"/>
    </source>
</evidence>
<dbReference type="PANTHER" id="PTHR14136:SF37">
    <property type="entry name" value="PENTAPEPTIDE REPEAT-CONTAINING PROTEIN"/>
    <property type="match status" value="1"/>
</dbReference>
<dbReference type="SUPFAM" id="SSF141571">
    <property type="entry name" value="Pentapeptide repeat-like"/>
    <property type="match status" value="1"/>
</dbReference>
<proteinExistence type="predicted"/>
<gene>
    <name evidence="1" type="ORF">F7732_05995</name>
</gene>
<name>A0A7V7UW71_9BACI</name>
<evidence type="ECO:0000313" key="1">
    <source>
        <dbReference type="EMBL" id="KAB2333639.1"/>
    </source>
</evidence>
<dbReference type="Gene3D" id="2.160.20.80">
    <property type="entry name" value="E3 ubiquitin-protein ligase SopA"/>
    <property type="match status" value="1"/>
</dbReference>
<keyword evidence="2" id="KW-1185">Reference proteome</keyword>
<organism evidence="1 2">
    <name type="scientific">Bacillus mesophilum</name>
    <dbReference type="NCBI Taxonomy" id="1071718"/>
    <lineage>
        <taxon>Bacteria</taxon>
        <taxon>Bacillati</taxon>
        <taxon>Bacillota</taxon>
        <taxon>Bacilli</taxon>
        <taxon>Bacillales</taxon>
        <taxon>Bacillaceae</taxon>
        <taxon>Bacillus</taxon>
    </lineage>
</organism>
<dbReference type="InterPro" id="IPR001646">
    <property type="entry name" value="5peptide_repeat"/>
</dbReference>
<protein>
    <submittedName>
        <fullName evidence="1">Pentapeptide repeat-containing protein</fullName>
    </submittedName>
</protein>
<reference evidence="1 2" key="1">
    <citation type="journal article" date="2014" name="Arch. Microbiol.">
        <title>Bacillus mesophilum sp. nov., strain IITR-54T, a novel 4-chlorobiphenyl dechlorinating bacterium.</title>
        <authorList>
            <person name="Manickam N."/>
            <person name="Singh N.K."/>
            <person name="Bajaj A."/>
            <person name="Kumar R.M."/>
            <person name="Kaur G."/>
            <person name="Kaur N."/>
            <person name="Bala M."/>
            <person name="Kumar A."/>
            <person name="Mayilraj S."/>
        </authorList>
    </citation>
    <scope>NUCLEOTIDE SEQUENCE [LARGE SCALE GENOMIC DNA]</scope>
    <source>
        <strain evidence="1 2">IITR-54</strain>
    </source>
</reference>
<dbReference type="AlphaFoldDB" id="A0A7V7UW71"/>
<accession>A0A7V7UW71</accession>
<dbReference type="Proteomes" id="UP000441354">
    <property type="component" value="Unassembled WGS sequence"/>
</dbReference>
<dbReference type="Pfam" id="PF00805">
    <property type="entry name" value="Pentapeptide"/>
    <property type="match status" value="1"/>
</dbReference>